<proteinExistence type="predicted"/>
<dbReference type="AlphaFoldDB" id="A0A2M3ZX64"/>
<sequence>MAVVWSSFVTFNYSTFVSVPLTATKPLVTVERHSSGLQYLHHYNWYCLSKRDLMKQKVLSLNVCTSALIWRHNLMCSVLNFHVTHLWPER</sequence>
<accession>A0A2M3ZX64</accession>
<dbReference type="EMBL" id="GGFM01012299">
    <property type="protein sequence ID" value="MBW33050.1"/>
    <property type="molecule type" value="Transcribed_RNA"/>
</dbReference>
<name>A0A2M3ZX64_9DIPT</name>
<evidence type="ECO:0000313" key="1">
    <source>
        <dbReference type="EMBL" id="MBW33050.1"/>
    </source>
</evidence>
<reference evidence="1" key="1">
    <citation type="submission" date="2018-01" db="EMBL/GenBank/DDBJ databases">
        <title>An insight into the sialome of Amazonian anophelines.</title>
        <authorList>
            <person name="Ribeiro J.M."/>
            <person name="Scarpassa V."/>
            <person name="Calvo E."/>
        </authorList>
    </citation>
    <scope>NUCLEOTIDE SEQUENCE</scope>
    <source>
        <tissue evidence="1">Salivary glands</tissue>
    </source>
</reference>
<protein>
    <submittedName>
        <fullName evidence="1">Putative secreted peptide</fullName>
    </submittedName>
</protein>
<organism evidence="1">
    <name type="scientific">Anopheles braziliensis</name>
    <dbReference type="NCBI Taxonomy" id="58242"/>
    <lineage>
        <taxon>Eukaryota</taxon>
        <taxon>Metazoa</taxon>
        <taxon>Ecdysozoa</taxon>
        <taxon>Arthropoda</taxon>
        <taxon>Hexapoda</taxon>
        <taxon>Insecta</taxon>
        <taxon>Pterygota</taxon>
        <taxon>Neoptera</taxon>
        <taxon>Endopterygota</taxon>
        <taxon>Diptera</taxon>
        <taxon>Nematocera</taxon>
        <taxon>Culicoidea</taxon>
        <taxon>Culicidae</taxon>
        <taxon>Anophelinae</taxon>
        <taxon>Anopheles</taxon>
    </lineage>
</organism>